<feature type="domain" description="HTH cro/C1-type" evidence="8">
    <location>
        <begin position="15"/>
        <end position="70"/>
    </location>
</feature>
<accession>A0A7K0K4F6</accession>
<organism evidence="9 10">
    <name type="scientific">Mobiluncus porci</name>
    <dbReference type="NCBI Taxonomy" id="2652278"/>
    <lineage>
        <taxon>Bacteria</taxon>
        <taxon>Bacillati</taxon>
        <taxon>Actinomycetota</taxon>
        <taxon>Actinomycetes</taxon>
        <taxon>Actinomycetales</taxon>
        <taxon>Actinomycetaceae</taxon>
        <taxon>Mobiluncus</taxon>
    </lineage>
</organism>
<dbReference type="GO" id="GO:0016779">
    <property type="term" value="F:nucleotidyltransferase activity"/>
    <property type="evidence" value="ECO:0007669"/>
    <property type="project" value="UniProtKB-KW"/>
</dbReference>
<dbReference type="Pfam" id="PF18765">
    <property type="entry name" value="Polbeta"/>
    <property type="match status" value="1"/>
</dbReference>
<comment type="cofactor">
    <cofactor evidence="1">
        <name>Mg(2+)</name>
        <dbReference type="ChEBI" id="CHEBI:18420"/>
    </cofactor>
</comment>
<evidence type="ECO:0000313" key="9">
    <source>
        <dbReference type="EMBL" id="MST50361.1"/>
    </source>
</evidence>
<reference evidence="9 10" key="1">
    <citation type="submission" date="2019-08" db="EMBL/GenBank/DDBJ databases">
        <title>In-depth cultivation of the pig gut microbiome towards novel bacterial diversity and tailored functional studies.</title>
        <authorList>
            <person name="Wylensek D."/>
            <person name="Hitch T.C.A."/>
            <person name="Clavel T."/>
        </authorList>
    </citation>
    <scope>NUCLEOTIDE SEQUENCE [LARGE SCALE GENOMIC DNA]</scope>
    <source>
        <strain evidence="9 10">RF-GAM-744-WT-7</strain>
    </source>
</reference>
<evidence type="ECO:0000313" key="10">
    <source>
        <dbReference type="Proteomes" id="UP000442535"/>
    </source>
</evidence>
<dbReference type="Gene3D" id="1.10.260.40">
    <property type="entry name" value="lambda repressor-like DNA-binding domains"/>
    <property type="match status" value="1"/>
</dbReference>
<dbReference type="InterPro" id="IPR001387">
    <property type="entry name" value="Cro/C1-type_HTH"/>
</dbReference>
<proteinExistence type="predicted"/>
<evidence type="ECO:0000259" key="8">
    <source>
        <dbReference type="PROSITE" id="PS50943"/>
    </source>
</evidence>
<keyword evidence="6" id="KW-0067">ATP-binding</keyword>
<dbReference type="InterPro" id="IPR052038">
    <property type="entry name" value="Type-VII_TA_antitoxin"/>
</dbReference>
<evidence type="ECO:0000256" key="7">
    <source>
        <dbReference type="ARBA" id="ARBA00022842"/>
    </source>
</evidence>
<evidence type="ECO:0000256" key="3">
    <source>
        <dbReference type="ARBA" id="ARBA00022695"/>
    </source>
</evidence>
<dbReference type="CDD" id="cd00093">
    <property type="entry name" value="HTH_XRE"/>
    <property type="match status" value="1"/>
</dbReference>
<dbReference type="PANTHER" id="PTHR33571">
    <property type="entry name" value="SSL8005 PROTEIN"/>
    <property type="match status" value="1"/>
</dbReference>
<dbReference type="Gene3D" id="3.30.460.10">
    <property type="entry name" value="Beta Polymerase, domain 2"/>
    <property type="match status" value="1"/>
</dbReference>
<dbReference type="SUPFAM" id="SSF81301">
    <property type="entry name" value="Nucleotidyltransferase"/>
    <property type="match status" value="1"/>
</dbReference>
<dbReference type="InterPro" id="IPR043519">
    <property type="entry name" value="NT_sf"/>
</dbReference>
<dbReference type="SMART" id="SM00530">
    <property type="entry name" value="HTH_XRE"/>
    <property type="match status" value="1"/>
</dbReference>
<dbReference type="PANTHER" id="PTHR33571:SF12">
    <property type="entry name" value="BSL3053 PROTEIN"/>
    <property type="match status" value="1"/>
</dbReference>
<sequence length="163" mass="18134">MEPDEWQEYSPARRVALKRTALGLSQAELAEKINTSQPVISAIESGARALTPKMEQRLFAALQERPSQTLKRHHEKVLEILRQAKIENARVFGSVARGEDTVESDIDFLIGPEISIGLLGITSLILQLQDLLGVSVDIVMESSRNREKLQDALRDAVELESFG</sequence>
<gene>
    <name evidence="9" type="ORF">FYJ63_09000</name>
</gene>
<keyword evidence="3" id="KW-0548">Nucleotidyltransferase</keyword>
<dbReference type="SUPFAM" id="SSF47413">
    <property type="entry name" value="lambda repressor-like DNA-binding domains"/>
    <property type="match status" value="1"/>
</dbReference>
<keyword evidence="4" id="KW-0479">Metal-binding</keyword>
<dbReference type="AlphaFoldDB" id="A0A7K0K4F6"/>
<evidence type="ECO:0000256" key="2">
    <source>
        <dbReference type="ARBA" id="ARBA00022679"/>
    </source>
</evidence>
<dbReference type="GO" id="GO:0003677">
    <property type="term" value="F:DNA binding"/>
    <property type="evidence" value="ECO:0007669"/>
    <property type="project" value="InterPro"/>
</dbReference>
<dbReference type="GO" id="GO:0005524">
    <property type="term" value="F:ATP binding"/>
    <property type="evidence" value="ECO:0007669"/>
    <property type="project" value="UniProtKB-KW"/>
</dbReference>
<keyword evidence="5" id="KW-0547">Nucleotide-binding</keyword>
<dbReference type="Proteomes" id="UP000442535">
    <property type="component" value="Unassembled WGS sequence"/>
</dbReference>
<evidence type="ECO:0000256" key="4">
    <source>
        <dbReference type="ARBA" id="ARBA00022723"/>
    </source>
</evidence>
<dbReference type="CDD" id="cd05403">
    <property type="entry name" value="NT_KNTase_like"/>
    <property type="match status" value="1"/>
</dbReference>
<keyword evidence="10" id="KW-1185">Reference proteome</keyword>
<protein>
    <submittedName>
        <fullName evidence="9">Helix-turn-helix domain-containing protein</fullName>
    </submittedName>
</protein>
<dbReference type="Pfam" id="PF01381">
    <property type="entry name" value="HTH_3"/>
    <property type="match status" value="1"/>
</dbReference>
<keyword evidence="2" id="KW-0808">Transferase</keyword>
<dbReference type="GO" id="GO:0046872">
    <property type="term" value="F:metal ion binding"/>
    <property type="evidence" value="ECO:0007669"/>
    <property type="project" value="UniProtKB-KW"/>
</dbReference>
<dbReference type="EMBL" id="VUMY01000017">
    <property type="protein sequence ID" value="MST50361.1"/>
    <property type="molecule type" value="Genomic_DNA"/>
</dbReference>
<name>A0A7K0K4F6_9ACTO</name>
<dbReference type="InterPro" id="IPR041633">
    <property type="entry name" value="Polbeta"/>
</dbReference>
<comment type="caution">
    <text evidence="9">The sequence shown here is derived from an EMBL/GenBank/DDBJ whole genome shotgun (WGS) entry which is preliminary data.</text>
</comment>
<evidence type="ECO:0000256" key="5">
    <source>
        <dbReference type="ARBA" id="ARBA00022741"/>
    </source>
</evidence>
<dbReference type="InterPro" id="IPR010982">
    <property type="entry name" value="Lambda_DNA-bd_dom_sf"/>
</dbReference>
<dbReference type="RefSeq" id="WP_154545935.1">
    <property type="nucleotide sequence ID" value="NZ_JAQYQY010000026.1"/>
</dbReference>
<keyword evidence="7" id="KW-0460">Magnesium</keyword>
<dbReference type="PROSITE" id="PS50943">
    <property type="entry name" value="HTH_CROC1"/>
    <property type="match status" value="1"/>
</dbReference>
<evidence type="ECO:0000256" key="6">
    <source>
        <dbReference type="ARBA" id="ARBA00022840"/>
    </source>
</evidence>
<evidence type="ECO:0000256" key="1">
    <source>
        <dbReference type="ARBA" id="ARBA00001946"/>
    </source>
</evidence>